<feature type="domain" description="HTH marR-type" evidence="3">
    <location>
        <begin position="1"/>
        <end position="139"/>
    </location>
</feature>
<dbReference type="InterPro" id="IPR039422">
    <property type="entry name" value="MarR/SlyA-like"/>
</dbReference>
<dbReference type="EMBL" id="BSSQ01000001">
    <property type="protein sequence ID" value="GLX66123.1"/>
    <property type="molecule type" value="Genomic_DNA"/>
</dbReference>
<sequence>MADLTAQMEENDWLFRRMVRRFVKERDKISVEDIALPGLLILRSIQLGGMQKLGELAEQLDLTSGAITALCDKLEAKGFAQRRRLEGDRRNVWLDITEEGRQLLNRYPELGKRGVGLIFGNFNEEDLAAQKEMFQRIYANLEGFSERYMAMVQEYEQQLKQVPESKTVPSPPAKNNYFLNY</sequence>
<dbReference type="InterPro" id="IPR000835">
    <property type="entry name" value="HTH_MarR-typ"/>
</dbReference>
<evidence type="ECO:0000259" key="3">
    <source>
        <dbReference type="PROSITE" id="PS50995"/>
    </source>
</evidence>
<dbReference type="PROSITE" id="PS50995">
    <property type="entry name" value="HTH_MARR_2"/>
    <property type="match status" value="1"/>
</dbReference>
<dbReference type="SUPFAM" id="SSF46785">
    <property type="entry name" value="Winged helix' DNA-binding domain"/>
    <property type="match status" value="1"/>
</dbReference>
<comment type="caution">
    <text evidence="4">The sequence shown here is derived from an EMBL/GenBank/DDBJ whole genome shotgun (WGS) entry which is preliminary data.</text>
</comment>
<evidence type="ECO:0000313" key="5">
    <source>
        <dbReference type="Proteomes" id="UP001157114"/>
    </source>
</evidence>
<keyword evidence="1" id="KW-0238">DNA-binding</keyword>
<feature type="region of interest" description="Disordered" evidence="2">
    <location>
        <begin position="162"/>
        <end position="181"/>
    </location>
</feature>
<dbReference type="Proteomes" id="UP001157114">
    <property type="component" value="Unassembled WGS sequence"/>
</dbReference>
<keyword evidence="5" id="KW-1185">Reference proteome</keyword>
<dbReference type="InterPro" id="IPR036388">
    <property type="entry name" value="WH-like_DNA-bd_sf"/>
</dbReference>
<evidence type="ECO:0000256" key="2">
    <source>
        <dbReference type="SAM" id="MobiDB-lite"/>
    </source>
</evidence>
<dbReference type="PRINTS" id="PR00598">
    <property type="entry name" value="HTHMARR"/>
</dbReference>
<proteinExistence type="predicted"/>
<dbReference type="RefSeq" id="WP_284236799.1">
    <property type="nucleotide sequence ID" value="NZ_BSSQ01000001.1"/>
</dbReference>
<dbReference type="PANTHER" id="PTHR33164">
    <property type="entry name" value="TRANSCRIPTIONAL REGULATOR, MARR FAMILY"/>
    <property type="match status" value="1"/>
</dbReference>
<dbReference type="InterPro" id="IPR036390">
    <property type="entry name" value="WH_DNA-bd_sf"/>
</dbReference>
<dbReference type="SMART" id="SM00347">
    <property type="entry name" value="HTH_MARR"/>
    <property type="match status" value="1"/>
</dbReference>
<dbReference type="Gene3D" id="1.10.10.10">
    <property type="entry name" value="Winged helix-like DNA-binding domain superfamily/Winged helix DNA-binding domain"/>
    <property type="match status" value="1"/>
</dbReference>
<accession>A0ABQ6GA51</accession>
<gene>
    <name evidence="4" type="ORF">MU1_04670</name>
</gene>
<organism evidence="4 5">
    <name type="scientific">Paenibacillus glycanilyticus</name>
    <dbReference type="NCBI Taxonomy" id="126569"/>
    <lineage>
        <taxon>Bacteria</taxon>
        <taxon>Bacillati</taxon>
        <taxon>Bacillota</taxon>
        <taxon>Bacilli</taxon>
        <taxon>Bacillales</taxon>
        <taxon>Paenibacillaceae</taxon>
        <taxon>Paenibacillus</taxon>
    </lineage>
</organism>
<name>A0ABQ6GA51_9BACL</name>
<evidence type="ECO:0000256" key="1">
    <source>
        <dbReference type="ARBA" id="ARBA00023125"/>
    </source>
</evidence>
<reference evidence="4 5" key="1">
    <citation type="submission" date="2023-03" db="EMBL/GenBank/DDBJ databases">
        <title>Draft genome sequence of the bacteria which degrade cell wall of Tricholomamatutake.</title>
        <authorList>
            <person name="Konishi Y."/>
            <person name="Fukuta Y."/>
            <person name="Shirasaka N."/>
        </authorList>
    </citation>
    <scope>NUCLEOTIDE SEQUENCE [LARGE SCALE GENOMIC DNA]</scope>
    <source>
        <strain evidence="5">mu1</strain>
    </source>
</reference>
<dbReference type="Pfam" id="PF01047">
    <property type="entry name" value="MarR"/>
    <property type="match status" value="1"/>
</dbReference>
<dbReference type="PANTHER" id="PTHR33164:SF89">
    <property type="entry name" value="MARR FAMILY REGULATORY PROTEIN"/>
    <property type="match status" value="1"/>
</dbReference>
<evidence type="ECO:0000313" key="4">
    <source>
        <dbReference type="EMBL" id="GLX66123.1"/>
    </source>
</evidence>
<protein>
    <recommendedName>
        <fullName evidence="3">HTH marR-type domain-containing protein</fullName>
    </recommendedName>
</protein>